<dbReference type="Proteomes" id="UP000722989">
    <property type="component" value="Unassembled WGS sequence"/>
</dbReference>
<reference evidence="6 7" key="1">
    <citation type="submission" date="2020-03" db="EMBL/GenBank/DDBJ databases">
        <title>WGS of the type strain of Planosporangium spp.</title>
        <authorList>
            <person name="Thawai C."/>
        </authorList>
    </citation>
    <scope>NUCLEOTIDE SEQUENCE [LARGE SCALE GENOMIC DNA]</scope>
    <source>
        <strain evidence="6 7">TBRC 5610</strain>
    </source>
</reference>
<evidence type="ECO:0000256" key="1">
    <source>
        <dbReference type="ARBA" id="ARBA00004418"/>
    </source>
</evidence>
<dbReference type="Pfam" id="PF13416">
    <property type="entry name" value="SBP_bac_8"/>
    <property type="match status" value="1"/>
</dbReference>
<evidence type="ECO:0000256" key="2">
    <source>
        <dbReference type="ARBA" id="ARBA00022448"/>
    </source>
</evidence>
<evidence type="ECO:0000256" key="4">
    <source>
        <dbReference type="ARBA" id="ARBA00022764"/>
    </source>
</evidence>
<evidence type="ECO:0000313" key="7">
    <source>
        <dbReference type="Proteomes" id="UP000722989"/>
    </source>
</evidence>
<dbReference type="InterPro" id="IPR006311">
    <property type="entry name" value="TAT_signal"/>
</dbReference>
<keyword evidence="7" id="KW-1185">Reference proteome</keyword>
<dbReference type="RefSeq" id="WP_167928977.1">
    <property type="nucleotide sequence ID" value="NZ_JAATVY010000044.1"/>
</dbReference>
<dbReference type="PROSITE" id="PS51318">
    <property type="entry name" value="TAT"/>
    <property type="match status" value="1"/>
</dbReference>
<dbReference type="EMBL" id="JAATVY010000044">
    <property type="protein sequence ID" value="NJC74074.1"/>
    <property type="molecule type" value="Genomic_DNA"/>
</dbReference>
<dbReference type="PANTHER" id="PTHR30006">
    <property type="entry name" value="THIAMINE-BINDING PERIPLASMIC PROTEIN-RELATED"/>
    <property type="match status" value="1"/>
</dbReference>
<accession>A0ABX0YA01</accession>
<evidence type="ECO:0000256" key="5">
    <source>
        <dbReference type="SAM" id="SignalP"/>
    </source>
</evidence>
<feature type="signal peptide" evidence="5">
    <location>
        <begin position="1"/>
        <end position="32"/>
    </location>
</feature>
<keyword evidence="4" id="KW-0574">Periplasm</keyword>
<proteinExistence type="predicted"/>
<evidence type="ECO:0000313" key="6">
    <source>
        <dbReference type="EMBL" id="NJC74074.1"/>
    </source>
</evidence>
<feature type="chain" id="PRO_5047111340" evidence="5">
    <location>
        <begin position="33"/>
        <end position="380"/>
    </location>
</feature>
<dbReference type="InterPro" id="IPR006059">
    <property type="entry name" value="SBP"/>
</dbReference>
<name>A0ABX0YA01_9ACTN</name>
<gene>
    <name evidence="6" type="ORF">HC031_30815</name>
</gene>
<keyword evidence="2" id="KW-0813">Transport</keyword>
<evidence type="ECO:0000256" key="3">
    <source>
        <dbReference type="ARBA" id="ARBA00022729"/>
    </source>
</evidence>
<protein>
    <submittedName>
        <fullName evidence="6">Extracellular solute-binding protein</fullName>
    </submittedName>
</protein>
<dbReference type="PANTHER" id="PTHR30006:SF3">
    <property type="entry name" value="THIAMINE-BINDING PERIPLASMIC PROTEIN"/>
    <property type="match status" value="1"/>
</dbReference>
<comment type="subcellular location">
    <subcellularLocation>
        <location evidence="1">Periplasm</location>
    </subcellularLocation>
</comment>
<dbReference type="SUPFAM" id="SSF53850">
    <property type="entry name" value="Periplasmic binding protein-like II"/>
    <property type="match status" value="1"/>
</dbReference>
<dbReference type="Gene3D" id="3.40.190.10">
    <property type="entry name" value="Periplasmic binding protein-like II"/>
    <property type="match status" value="2"/>
</dbReference>
<organism evidence="6 7">
    <name type="scientific">Planosporangium thailandense</name>
    <dbReference type="NCBI Taxonomy" id="765197"/>
    <lineage>
        <taxon>Bacteria</taxon>
        <taxon>Bacillati</taxon>
        <taxon>Actinomycetota</taxon>
        <taxon>Actinomycetes</taxon>
        <taxon>Micromonosporales</taxon>
        <taxon>Micromonosporaceae</taxon>
        <taxon>Planosporangium</taxon>
    </lineage>
</organism>
<comment type="caution">
    <text evidence="6">The sequence shown here is derived from an EMBL/GenBank/DDBJ whole genome shotgun (WGS) entry which is preliminary data.</text>
</comment>
<keyword evidence="3 5" id="KW-0732">Signal</keyword>
<sequence length="380" mass="41176">MNPNHTNRRNFLKLALAGGGALAVPGLLSACAASNTSSGGGATSASSKGAFTLPSDINAKWPKLSSTEVVLAGFGGETYQVRHQRVFDQFSKLSGAKVVDAPWDYGKFLNMVDSASPEWDAIDFDGYSTVALIQSGKAPAKLADWVRRCDLVDQAYQDYAAGSYAYSVVLGWSSSLKEAPKNWADFFDTKKFPGKRAFPKSIYAGTVEIALMADGVSKDNLYPLDFDRAFRKLDQIKGDLVFYDSYAQGQQYIVQGSATMVAIANSRMIQLKKDGKGDFTYEQAVLYPWGAFPITKNAKHADAVNALIDTMSHPAVQAEVARSLYLGPTVSAAFDLLSADEKALQPNSDENKAKAAVVNTEVAAKQDGEYVKRFFDWVGK</sequence>